<comment type="caution">
    <text evidence="2">The sequence shown here is derived from an EMBL/GenBank/DDBJ whole genome shotgun (WGS) entry which is preliminary data.</text>
</comment>
<evidence type="ECO:0000313" key="2">
    <source>
        <dbReference type="EMBL" id="GGD76927.1"/>
    </source>
</evidence>
<reference evidence="2" key="1">
    <citation type="journal article" date="2014" name="Int. J. Syst. Evol. Microbiol.">
        <title>Complete genome sequence of Corynebacterium casei LMG S-19264T (=DSM 44701T), isolated from a smear-ripened cheese.</title>
        <authorList>
            <consortium name="US DOE Joint Genome Institute (JGI-PGF)"/>
            <person name="Walter F."/>
            <person name="Albersmeier A."/>
            <person name="Kalinowski J."/>
            <person name="Ruckert C."/>
        </authorList>
    </citation>
    <scope>NUCLEOTIDE SEQUENCE</scope>
    <source>
        <strain evidence="2">CGMCC 1.15360</strain>
    </source>
</reference>
<reference evidence="2" key="2">
    <citation type="submission" date="2020-09" db="EMBL/GenBank/DDBJ databases">
        <authorList>
            <person name="Sun Q."/>
            <person name="Zhou Y."/>
        </authorList>
    </citation>
    <scope>NUCLEOTIDE SEQUENCE</scope>
    <source>
        <strain evidence="2">CGMCC 1.15360</strain>
    </source>
</reference>
<accession>A0A917DW47</accession>
<dbReference type="AlphaFoldDB" id="A0A917DW47"/>
<sequence length="217" mass="24089">MIRSCRLALVLPFALVGLAATSPASARDYGQQGTVWAIAEPDLLAQIHARLAALEASGETRKLNERLKQRTIARVNRPNPVAGLARAETPRSWLFDPTISVSEAITDDKGRVVIAAGTRVNPLDSVSLRQPLVFLDGDDPEQLAWATRTYSNKAKFILVAGAPLELMKSRQRRFWFDQDGKLVHRFGIRAVPAVVEQQGRQLQIREHSLPRKRDGQP</sequence>
<dbReference type="NCBIfam" id="TIGR02743">
    <property type="entry name" value="TraW"/>
    <property type="match status" value="1"/>
</dbReference>
<dbReference type="RefSeq" id="WP_373288767.1">
    <property type="nucleotide sequence ID" value="NZ_BMIP01000007.1"/>
</dbReference>
<keyword evidence="1" id="KW-0732">Signal</keyword>
<feature type="signal peptide" evidence="1">
    <location>
        <begin position="1"/>
        <end position="26"/>
    </location>
</feature>
<feature type="chain" id="PRO_5037737579" description="Type-F conjugative transfer system protein TraW" evidence="1">
    <location>
        <begin position="27"/>
        <end position="217"/>
    </location>
</feature>
<evidence type="ECO:0000256" key="1">
    <source>
        <dbReference type="SAM" id="SignalP"/>
    </source>
</evidence>
<protein>
    <recommendedName>
        <fullName evidence="4">Type-F conjugative transfer system protein TraW</fullName>
    </recommendedName>
</protein>
<evidence type="ECO:0000313" key="3">
    <source>
        <dbReference type="Proteomes" id="UP000612349"/>
    </source>
</evidence>
<keyword evidence="3" id="KW-1185">Reference proteome</keyword>
<organism evidence="2 3">
    <name type="scientific">Croceicoccus mobilis</name>
    <dbReference type="NCBI Taxonomy" id="1703339"/>
    <lineage>
        <taxon>Bacteria</taxon>
        <taxon>Pseudomonadati</taxon>
        <taxon>Pseudomonadota</taxon>
        <taxon>Alphaproteobacteria</taxon>
        <taxon>Sphingomonadales</taxon>
        <taxon>Erythrobacteraceae</taxon>
        <taxon>Croceicoccus</taxon>
    </lineage>
</organism>
<gene>
    <name evidence="2" type="primary">traW</name>
    <name evidence="2" type="ORF">GCM10010990_28290</name>
</gene>
<dbReference type="EMBL" id="BMIP01000007">
    <property type="protein sequence ID" value="GGD76927.1"/>
    <property type="molecule type" value="Genomic_DNA"/>
</dbReference>
<dbReference type="Proteomes" id="UP000612349">
    <property type="component" value="Unassembled WGS sequence"/>
</dbReference>
<name>A0A917DW47_9SPHN</name>
<proteinExistence type="predicted"/>
<dbReference type="InterPro" id="IPR014114">
    <property type="entry name" value="TraW"/>
</dbReference>
<evidence type="ECO:0008006" key="4">
    <source>
        <dbReference type="Google" id="ProtNLM"/>
    </source>
</evidence>